<dbReference type="Gramene" id="Zm00001eb324890_T001">
    <property type="protein sequence ID" value="Zm00001eb324890_P001"/>
    <property type="gene ID" value="Zm00001eb324890"/>
</dbReference>
<evidence type="ECO:0000313" key="3">
    <source>
        <dbReference type="Proteomes" id="UP000007305"/>
    </source>
</evidence>
<name>A0A804QFG8_MAIZE</name>
<dbReference type="InParanoid" id="A0A804QFG8"/>
<dbReference type="AlphaFoldDB" id="A0A804QFG8"/>
<dbReference type="Proteomes" id="UP000007305">
    <property type="component" value="Chromosome 7"/>
</dbReference>
<reference evidence="3" key="1">
    <citation type="submission" date="2015-12" db="EMBL/GenBank/DDBJ databases">
        <title>Update maize B73 reference genome by single molecule sequencing technologies.</title>
        <authorList>
            <consortium name="Maize Genome Sequencing Project"/>
            <person name="Ware D."/>
        </authorList>
    </citation>
    <scope>NUCLEOTIDE SEQUENCE [LARGE SCALE GENOMIC DNA]</scope>
    <source>
        <strain evidence="3">cv. B73</strain>
    </source>
</reference>
<organism evidence="2 3">
    <name type="scientific">Zea mays</name>
    <name type="common">Maize</name>
    <dbReference type="NCBI Taxonomy" id="4577"/>
    <lineage>
        <taxon>Eukaryota</taxon>
        <taxon>Viridiplantae</taxon>
        <taxon>Streptophyta</taxon>
        <taxon>Embryophyta</taxon>
        <taxon>Tracheophyta</taxon>
        <taxon>Spermatophyta</taxon>
        <taxon>Magnoliopsida</taxon>
        <taxon>Liliopsida</taxon>
        <taxon>Poales</taxon>
        <taxon>Poaceae</taxon>
        <taxon>PACMAD clade</taxon>
        <taxon>Panicoideae</taxon>
        <taxon>Andropogonodae</taxon>
        <taxon>Andropogoneae</taxon>
        <taxon>Tripsacinae</taxon>
        <taxon>Zea</taxon>
    </lineage>
</organism>
<proteinExistence type="predicted"/>
<sequence length="75" mass="8067">MKASTLWMPPQDLVAAAIHQMPRSSSGPSSARSITRWPRCEADGGAGSPQGTGLDVLSLVTWDQQIPHLLHDLSF</sequence>
<evidence type="ECO:0000256" key="1">
    <source>
        <dbReference type="SAM" id="MobiDB-lite"/>
    </source>
</evidence>
<feature type="compositionally biased region" description="Low complexity" evidence="1">
    <location>
        <begin position="22"/>
        <end position="33"/>
    </location>
</feature>
<reference evidence="2" key="2">
    <citation type="submission" date="2019-07" db="EMBL/GenBank/DDBJ databases">
        <authorList>
            <person name="Seetharam A."/>
            <person name="Woodhouse M."/>
            <person name="Cannon E."/>
        </authorList>
    </citation>
    <scope>NUCLEOTIDE SEQUENCE [LARGE SCALE GENOMIC DNA]</scope>
    <source>
        <strain evidence="2">cv. B73</strain>
    </source>
</reference>
<dbReference type="EnsemblPlants" id="Zm00001eb324890_T001">
    <property type="protein sequence ID" value="Zm00001eb324890_P001"/>
    <property type="gene ID" value="Zm00001eb324890"/>
</dbReference>
<keyword evidence="3" id="KW-1185">Reference proteome</keyword>
<protein>
    <submittedName>
        <fullName evidence="2">Uncharacterized protein</fullName>
    </submittedName>
</protein>
<reference evidence="2" key="3">
    <citation type="submission" date="2021-05" db="UniProtKB">
        <authorList>
            <consortium name="EnsemblPlants"/>
        </authorList>
    </citation>
    <scope>IDENTIFICATION</scope>
    <source>
        <strain evidence="2">cv. B73</strain>
    </source>
</reference>
<accession>A0A804QFG8</accession>
<evidence type="ECO:0000313" key="2">
    <source>
        <dbReference type="EnsemblPlants" id="Zm00001eb324890_P001"/>
    </source>
</evidence>
<feature type="region of interest" description="Disordered" evidence="1">
    <location>
        <begin position="20"/>
        <end position="49"/>
    </location>
</feature>